<keyword evidence="2" id="KW-0378">Hydrolase</keyword>
<keyword evidence="1 3" id="KW-0732">Signal</keyword>
<feature type="domain" description="Fungal lipase-type" evidence="4">
    <location>
        <begin position="101"/>
        <end position="265"/>
    </location>
</feature>
<dbReference type="PANTHER" id="PTHR46640">
    <property type="entry name" value="TRIACYLGLYCEROL LIPASE, PUTATIVE (AFU_ORTHOLOGUE AFUA_6G06510)-RELATED"/>
    <property type="match status" value="1"/>
</dbReference>
<dbReference type="EMBL" id="JAPWDO010000001">
    <property type="protein sequence ID" value="KAJ5487916.1"/>
    <property type="molecule type" value="Genomic_DNA"/>
</dbReference>
<dbReference type="GO" id="GO:0006629">
    <property type="term" value="P:lipid metabolic process"/>
    <property type="evidence" value="ECO:0007669"/>
    <property type="project" value="InterPro"/>
</dbReference>
<keyword evidence="6" id="KW-1185">Reference proteome</keyword>
<dbReference type="InterPro" id="IPR002921">
    <property type="entry name" value="Fungal_lipase-type"/>
</dbReference>
<proteinExistence type="predicted"/>
<name>A0A9W9XCC2_9EURO</name>
<evidence type="ECO:0000313" key="6">
    <source>
        <dbReference type="Proteomes" id="UP001147760"/>
    </source>
</evidence>
<dbReference type="GO" id="GO:0072330">
    <property type="term" value="P:monocarboxylic acid biosynthetic process"/>
    <property type="evidence" value="ECO:0007669"/>
    <property type="project" value="UniProtKB-ARBA"/>
</dbReference>
<protein>
    <recommendedName>
        <fullName evidence="4">Fungal lipase-type domain-containing protein</fullName>
    </recommendedName>
</protein>
<dbReference type="PANTHER" id="PTHR46640:SF1">
    <property type="entry name" value="FUNGAL LIPASE-LIKE DOMAIN-CONTAINING PROTEIN-RELATED"/>
    <property type="match status" value="1"/>
</dbReference>
<dbReference type="Gene3D" id="3.40.50.1820">
    <property type="entry name" value="alpha/beta hydrolase"/>
    <property type="match status" value="1"/>
</dbReference>
<dbReference type="GO" id="GO:0016787">
    <property type="term" value="F:hydrolase activity"/>
    <property type="evidence" value="ECO:0007669"/>
    <property type="project" value="UniProtKB-KW"/>
</dbReference>
<evidence type="ECO:0000256" key="1">
    <source>
        <dbReference type="ARBA" id="ARBA00022729"/>
    </source>
</evidence>
<sequence>MASILFSLLLYICLLSPAAAQSKTKHVSNELFNSLEELSRIVDISYCVGTTGVHQPFQCLSRCIEFPDLELVTTWNTGLLLSDSCGYIALSHSPSIKQIILAFRGTYSITNTIIDLSAYPQAYIPYPDPEENSTTTPNPTSPHCENCTVHAGFMRSWLETRPIILPQISILRQKYPDYAITLVGHSLGGAVAALAGLEMRLKGWDVTVTTFGEPMIGNGALAAFIDEQFRLGDGISIPPLDPLDRGMRFRRVTHVGDPVPMLPLAEWGYRPHAGEVFIMREGLPPRREDVVHCFGAEDPRCIAGEGVEGGFG</sequence>
<evidence type="ECO:0000313" key="5">
    <source>
        <dbReference type="EMBL" id="KAJ5487916.1"/>
    </source>
</evidence>
<dbReference type="Pfam" id="PF01764">
    <property type="entry name" value="Lipase_3"/>
    <property type="match status" value="1"/>
</dbReference>
<dbReference type="Proteomes" id="UP001147760">
    <property type="component" value="Unassembled WGS sequence"/>
</dbReference>
<dbReference type="OrthoDB" id="438440at2759"/>
<gene>
    <name evidence="5" type="ORF">N7530_002216</name>
</gene>
<dbReference type="InterPro" id="IPR051299">
    <property type="entry name" value="AB_hydrolase_lip/est"/>
</dbReference>
<dbReference type="CDD" id="cd00519">
    <property type="entry name" value="Lipase_3"/>
    <property type="match status" value="1"/>
</dbReference>
<evidence type="ECO:0000256" key="2">
    <source>
        <dbReference type="ARBA" id="ARBA00022801"/>
    </source>
</evidence>
<feature type="signal peptide" evidence="3">
    <location>
        <begin position="1"/>
        <end position="20"/>
    </location>
</feature>
<dbReference type="InterPro" id="IPR029058">
    <property type="entry name" value="AB_hydrolase_fold"/>
</dbReference>
<evidence type="ECO:0000259" key="4">
    <source>
        <dbReference type="Pfam" id="PF01764"/>
    </source>
</evidence>
<organism evidence="5 6">
    <name type="scientific">Penicillium desertorum</name>
    <dbReference type="NCBI Taxonomy" id="1303715"/>
    <lineage>
        <taxon>Eukaryota</taxon>
        <taxon>Fungi</taxon>
        <taxon>Dikarya</taxon>
        <taxon>Ascomycota</taxon>
        <taxon>Pezizomycotina</taxon>
        <taxon>Eurotiomycetes</taxon>
        <taxon>Eurotiomycetidae</taxon>
        <taxon>Eurotiales</taxon>
        <taxon>Aspergillaceae</taxon>
        <taxon>Penicillium</taxon>
    </lineage>
</organism>
<dbReference type="AlphaFoldDB" id="A0A9W9XCC2"/>
<reference evidence="5" key="1">
    <citation type="submission" date="2022-12" db="EMBL/GenBank/DDBJ databases">
        <authorList>
            <person name="Petersen C."/>
        </authorList>
    </citation>
    <scope>NUCLEOTIDE SEQUENCE</scope>
    <source>
        <strain evidence="5">IBT 17660</strain>
    </source>
</reference>
<reference evidence="5" key="2">
    <citation type="journal article" date="2023" name="IMA Fungus">
        <title>Comparative genomic study of the Penicillium genus elucidates a diverse pangenome and 15 lateral gene transfer events.</title>
        <authorList>
            <person name="Petersen C."/>
            <person name="Sorensen T."/>
            <person name="Nielsen M.R."/>
            <person name="Sondergaard T.E."/>
            <person name="Sorensen J.L."/>
            <person name="Fitzpatrick D.A."/>
            <person name="Frisvad J.C."/>
            <person name="Nielsen K.L."/>
        </authorList>
    </citation>
    <scope>NUCLEOTIDE SEQUENCE</scope>
    <source>
        <strain evidence="5">IBT 17660</strain>
    </source>
</reference>
<evidence type="ECO:0000256" key="3">
    <source>
        <dbReference type="SAM" id="SignalP"/>
    </source>
</evidence>
<comment type="caution">
    <text evidence="5">The sequence shown here is derived from an EMBL/GenBank/DDBJ whole genome shotgun (WGS) entry which is preliminary data.</text>
</comment>
<dbReference type="SUPFAM" id="SSF53474">
    <property type="entry name" value="alpha/beta-Hydrolases"/>
    <property type="match status" value="1"/>
</dbReference>
<feature type="chain" id="PRO_5040958573" description="Fungal lipase-type domain-containing protein" evidence="3">
    <location>
        <begin position="21"/>
        <end position="312"/>
    </location>
</feature>
<accession>A0A9W9XCC2</accession>
<dbReference type="GO" id="GO:0017000">
    <property type="term" value="P:antibiotic biosynthetic process"/>
    <property type="evidence" value="ECO:0007669"/>
    <property type="project" value="UniProtKB-ARBA"/>
</dbReference>